<reference evidence="3 4" key="1">
    <citation type="submission" date="2018-12" db="EMBL/GenBank/DDBJ databases">
        <title>Mesorhizobium carbonis sp. nov., isolated from coal mine water.</title>
        <authorList>
            <person name="Xin W."/>
            <person name="Xu Z."/>
            <person name="Xiang F."/>
            <person name="Zhang J."/>
            <person name="Xi L."/>
            <person name="Liu J."/>
        </authorList>
    </citation>
    <scope>NUCLEOTIDE SEQUENCE [LARGE SCALE GENOMIC DNA]</scope>
    <source>
        <strain evidence="3 4">B2.3</strain>
    </source>
</reference>
<evidence type="ECO:0000313" key="3">
    <source>
        <dbReference type="EMBL" id="RST84431.1"/>
    </source>
</evidence>
<feature type="region of interest" description="Disordered" evidence="1">
    <location>
        <begin position="1"/>
        <end position="23"/>
    </location>
</feature>
<proteinExistence type="predicted"/>
<evidence type="ECO:0000259" key="2">
    <source>
        <dbReference type="Pfam" id="PF13480"/>
    </source>
</evidence>
<sequence length="372" mass="42841">MSLDAADPPRMAQAPPREHGRIEGDHDITFEVISDENGLERVAPEWTAVNALIGPEGFFTRMELVRANWARHRKDPRTFLNVLVIRDRGRLVFGAPMLRRRDRLGTHVLQWLDSRTPFYDGLLVDPGMDPTAAARLFTYYLEASWTRRALKIAYVLEGTALHRVLVAAGFRLTQRTVAPCVDLTVYETWDAYLAAMPASRRQQYRNLSRRLGKAGAGPLHIVTDPDERRLEIARIFSRKREWVKEHDLPDWIVPPETEAWFQWVAAREDARNRTHVLRLAAGDEWIASSLCLERDGTIFSSKMAFNPAWERFSPGWVLTLEKIRFAIGRQLSSVDFMIGRTPWKDRVADQFRSSFACRVNLLPGRRSLRLPR</sequence>
<keyword evidence="4" id="KW-1185">Reference proteome</keyword>
<dbReference type="GO" id="GO:0016740">
    <property type="term" value="F:transferase activity"/>
    <property type="evidence" value="ECO:0007669"/>
    <property type="project" value="UniProtKB-KW"/>
</dbReference>
<name>A0A429YSL2_9HYPH</name>
<keyword evidence="3" id="KW-0808">Transferase</keyword>
<dbReference type="EMBL" id="RWKW01000093">
    <property type="protein sequence ID" value="RST84431.1"/>
    <property type="molecule type" value="Genomic_DNA"/>
</dbReference>
<accession>A0A429YSL2</accession>
<dbReference type="OrthoDB" id="8565998at2"/>
<dbReference type="AlphaFoldDB" id="A0A429YSL2"/>
<protein>
    <submittedName>
        <fullName evidence="3">GNAT family N-acetyltransferase</fullName>
    </submittedName>
</protein>
<evidence type="ECO:0000256" key="1">
    <source>
        <dbReference type="SAM" id="MobiDB-lite"/>
    </source>
</evidence>
<dbReference type="Pfam" id="PF13480">
    <property type="entry name" value="Acetyltransf_6"/>
    <property type="match status" value="1"/>
</dbReference>
<feature type="domain" description="BioF2-like acetyltransferase" evidence="2">
    <location>
        <begin position="199"/>
        <end position="344"/>
    </location>
</feature>
<gene>
    <name evidence="3" type="ORF">EJC49_21095</name>
</gene>
<organism evidence="3 4">
    <name type="scientific">Aquibium carbonis</name>
    <dbReference type="NCBI Taxonomy" id="2495581"/>
    <lineage>
        <taxon>Bacteria</taxon>
        <taxon>Pseudomonadati</taxon>
        <taxon>Pseudomonadota</taxon>
        <taxon>Alphaproteobacteria</taxon>
        <taxon>Hyphomicrobiales</taxon>
        <taxon>Phyllobacteriaceae</taxon>
        <taxon>Aquibium</taxon>
    </lineage>
</organism>
<dbReference type="SUPFAM" id="SSF55729">
    <property type="entry name" value="Acyl-CoA N-acyltransferases (Nat)"/>
    <property type="match status" value="1"/>
</dbReference>
<evidence type="ECO:0000313" key="4">
    <source>
        <dbReference type="Proteomes" id="UP000278398"/>
    </source>
</evidence>
<dbReference type="Proteomes" id="UP000278398">
    <property type="component" value="Unassembled WGS sequence"/>
</dbReference>
<dbReference type="Gene3D" id="3.40.630.30">
    <property type="match status" value="1"/>
</dbReference>
<dbReference type="InterPro" id="IPR038740">
    <property type="entry name" value="BioF2-like_GNAT_dom"/>
</dbReference>
<dbReference type="InterPro" id="IPR016181">
    <property type="entry name" value="Acyl_CoA_acyltransferase"/>
</dbReference>
<comment type="caution">
    <text evidence="3">The sequence shown here is derived from an EMBL/GenBank/DDBJ whole genome shotgun (WGS) entry which is preliminary data.</text>
</comment>
<dbReference type="RefSeq" id="WP_126701900.1">
    <property type="nucleotide sequence ID" value="NZ_RWKW01000093.1"/>
</dbReference>